<proteinExistence type="predicted"/>
<organism evidence="2 3">
    <name type="scientific">Pseudomonas moraviensis</name>
    <dbReference type="NCBI Taxonomy" id="321662"/>
    <lineage>
        <taxon>Bacteria</taxon>
        <taxon>Pseudomonadati</taxon>
        <taxon>Pseudomonadota</taxon>
        <taxon>Gammaproteobacteria</taxon>
        <taxon>Pseudomonadales</taxon>
        <taxon>Pseudomonadaceae</taxon>
        <taxon>Pseudomonas</taxon>
    </lineage>
</organism>
<dbReference type="AlphaFoldDB" id="A0A423NKX1"/>
<dbReference type="Pfam" id="PF03245">
    <property type="entry name" value="Phage_lysis"/>
    <property type="match status" value="1"/>
</dbReference>
<dbReference type="InterPro" id="IPR004929">
    <property type="entry name" value="I-spanin"/>
</dbReference>
<evidence type="ECO:0000256" key="1">
    <source>
        <dbReference type="SAM" id="Phobius"/>
    </source>
</evidence>
<dbReference type="Proteomes" id="UP000284207">
    <property type="component" value="Unassembled WGS sequence"/>
</dbReference>
<dbReference type="RefSeq" id="WP_123419147.1">
    <property type="nucleotide sequence ID" value="NZ_MOCA01000006.1"/>
</dbReference>
<gene>
    <name evidence="2" type="ORF">BK674_15785</name>
</gene>
<name>A0A423NKX1_9PSED</name>
<dbReference type="GO" id="GO:0044659">
    <property type="term" value="P:viral release from host cell by cytolysis"/>
    <property type="evidence" value="ECO:0007669"/>
    <property type="project" value="InterPro"/>
</dbReference>
<sequence length="176" mass="19459">MTIPPLRLALIVMLITALVPLYWFIRVVDQRDEALKDLKGLKSEVVGLREAARISGEMLALRDAIDQRNTQELTDARTENDRLRGAVDDGTGRLHVRATCPTSQPVPATAGAARVADAGRAELAADARPDYFTLRNQLALSRQMIVGLQQYVRGVCQRSPAHQDTTFPNLNKRSTQ</sequence>
<keyword evidence="1" id="KW-0472">Membrane</keyword>
<evidence type="ECO:0000313" key="2">
    <source>
        <dbReference type="EMBL" id="RON98908.1"/>
    </source>
</evidence>
<comment type="caution">
    <text evidence="2">The sequence shown here is derived from an EMBL/GenBank/DDBJ whole genome shotgun (WGS) entry which is preliminary data.</text>
</comment>
<evidence type="ECO:0008006" key="4">
    <source>
        <dbReference type="Google" id="ProtNLM"/>
    </source>
</evidence>
<keyword evidence="1" id="KW-0812">Transmembrane</keyword>
<accession>A0A423NKX1</accession>
<protein>
    <recommendedName>
        <fullName evidence="4">Lysis protein</fullName>
    </recommendedName>
</protein>
<evidence type="ECO:0000313" key="3">
    <source>
        <dbReference type="Proteomes" id="UP000284207"/>
    </source>
</evidence>
<reference evidence="2 3" key="1">
    <citation type="submission" date="2016-10" db="EMBL/GenBank/DDBJ databases">
        <title>Comparative genome analysis of multiple Pseudomonas spp. focuses on biocontrol and plant growth promoting traits.</title>
        <authorList>
            <person name="Tao X.-Y."/>
            <person name="Taylor C.G."/>
        </authorList>
    </citation>
    <scope>NUCLEOTIDE SEQUENCE [LARGE SCALE GENOMIC DNA]</scope>
    <source>
        <strain evidence="2 3">36B3</strain>
    </source>
</reference>
<feature type="transmembrane region" description="Helical" evidence="1">
    <location>
        <begin position="6"/>
        <end position="25"/>
    </location>
</feature>
<keyword evidence="1" id="KW-1133">Transmembrane helix</keyword>
<dbReference type="EMBL" id="MOCA01000006">
    <property type="protein sequence ID" value="RON98908.1"/>
    <property type="molecule type" value="Genomic_DNA"/>
</dbReference>